<comment type="catalytic activity">
    <reaction evidence="6">
        <text>biotin + L-lysyl-[protein] + ATP = N(6)-biotinyl-L-lysyl-[protein] + AMP + diphosphate + H(+)</text>
        <dbReference type="Rhea" id="RHEA:11756"/>
        <dbReference type="Rhea" id="RHEA-COMP:9752"/>
        <dbReference type="Rhea" id="RHEA-COMP:10505"/>
        <dbReference type="ChEBI" id="CHEBI:15378"/>
        <dbReference type="ChEBI" id="CHEBI:29969"/>
        <dbReference type="ChEBI" id="CHEBI:30616"/>
        <dbReference type="ChEBI" id="CHEBI:33019"/>
        <dbReference type="ChEBI" id="CHEBI:57586"/>
        <dbReference type="ChEBI" id="CHEBI:83144"/>
        <dbReference type="ChEBI" id="CHEBI:456215"/>
        <dbReference type="EC" id="6.3.4.15"/>
    </reaction>
</comment>
<accession>A0AAW9R2E0</accession>
<evidence type="ECO:0000256" key="6">
    <source>
        <dbReference type="ARBA" id="ARBA00047846"/>
    </source>
</evidence>
<evidence type="ECO:0000256" key="5">
    <source>
        <dbReference type="ARBA" id="ARBA00024227"/>
    </source>
</evidence>
<reference evidence="9 10" key="1">
    <citation type="journal article" date="2016" name="Antonie Van Leeuwenhoek">
        <title>Denitratimonas tolerans gen. nov., sp. nov., a denitrifying bacterium isolated from a bioreactor for tannery wastewater treatment.</title>
        <authorList>
            <person name="Han S.I."/>
            <person name="Kim J.O."/>
            <person name="Lee Y.R."/>
            <person name="Ekpeghere K.I."/>
            <person name="Koh S.C."/>
            <person name="Whang K.S."/>
        </authorList>
    </citation>
    <scope>NUCLEOTIDE SEQUENCE [LARGE SCALE GENOMIC DNA]</scope>
    <source>
        <strain evidence="9 10">KACC 17565</strain>
    </source>
</reference>
<dbReference type="InterPro" id="IPR004143">
    <property type="entry name" value="BPL_LPL_catalytic"/>
</dbReference>
<name>A0AAW9R2E0_9GAMM</name>
<evidence type="ECO:0000256" key="4">
    <source>
        <dbReference type="ARBA" id="ARBA00023267"/>
    </source>
</evidence>
<dbReference type="GO" id="GO:0005524">
    <property type="term" value="F:ATP binding"/>
    <property type="evidence" value="ECO:0007669"/>
    <property type="project" value="UniProtKB-KW"/>
</dbReference>
<dbReference type="EC" id="6.3.4.15" evidence="5"/>
<dbReference type="GO" id="GO:0005737">
    <property type="term" value="C:cytoplasm"/>
    <property type="evidence" value="ECO:0007669"/>
    <property type="project" value="TreeGrafter"/>
</dbReference>
<sequence>MDQTFPLLDAQRIGAALPAGWRERLHVRGEVGSTQAELLAAAARWPDRSVVVSDRQQGGRGRRGRGWHSPPGQSLALSLFVRSRTGARWPSSLTLALGVAAAEALHRAGACGIGLKWPNDLVHDGAKLGGILVESCAEGVVAGIGINLSLNQSARAAIGQPCTDLAAAGCRIERETLAAALILAWNAAFDEVLAGRVEALLAAWAGLDALAGRRVRVESGGTPLEGIARGIDAHGRLLLDVAGECRAFTSADVSVRPA</sequence>
<dbReference type="SUPFAM" id="SSF50037">
    <property type="entry name" value="C-terminal domain of transcriptional repressors"/>
    <property type="match status" value="1"/>
</dbReference>
<dbReference type="Pfam" id="PF02237">
    <property type="entry name" value="BPL_C"/>
    <property type="match status" value="1"/>
</dbReference>
<dbReference type="InterPro" id="IPR045864">
    <property type="entry name" value="aa-tRNA-synth_II/BPL/LPL"/>
</dbReference>
<dbReference type="PROSITE" id="PS51733">
    <property type="entry name" value="BPL_LPL_CATALYTIC"/>
    <property type="match status" value="1"/>
</dbReference>
<evidence type="ECO:0000256" key="1">
    <source>
        <dbReference type="ARBA" id="ARBA00022598"/>
    </source>
</evidence>
<organism evidence="9 10">
    <name type="scientific">Denitratimonas tolerans</name>
    <dbReference type="NCBI Taxonomy" id="1338420"/>
    <lineage>
        <taxon>Bacteria</taxon>
        <taxon>Pseudomonadati</taxon>
        <taxon>Pseudomonadota</taxon>
        <taxon>Gammaproteobacteria</taxon>
        <taxon>Lysobacterales</taxon>
        <taxon>Lysobacteraceae</taxon>
        <taxon>Denitratimonas</taxon>
    </lineage>
</organism>
<dbReference type="InterPro" id="IPR003142">
    <property type="entry name" value="BPL_C"/>
</dbReference>
<feature type="domain" description="BPL/LPL catalytic" evidence="8">
    <location>
        <begin position="10"/>
        <end position="193"/>
    </location>
</feature>
<keyword evidence="1 9" id="KW-0436">Ligase</keyword>
<dbReference type="GO" id="GO:0004077">
    <property type="term" value="F:biotin--[biotin carboxyl-carrier protein] ligase activity"/>
    <property type="evidence" value="ECO:0007669"/>
    <property type="project" value="UniProtKB-EC"/>
</dbReference>
<evidence type="ECO:0000256" key="3">
    <source>
        <dbReference type="ARBA" id="ARBA00022840"/>
    </source>
</evidence>
<dbReference type="InterPro" id="IPR004408">
    <property type="entry name" value="Biotin_CoA_COase_ligase"/>
</dbReference>
<dbReference type="Gene3D" id="3.30.930.10">
    <property type="entry name" value="Bira Bifunctional Protein, Domain 2"/>
    <property type="match status" value="1"/>
</dbReference>
<dbReference type="Proteomes" id="UP001364472">
    <property type="component" value="Unassembled WGS sequence"/>
</dbReference>
<evidence type="ECO:0000256" key="2">
    <source>
        <dbReference type="ARBA" id="ARBA00022741"/>
    </source>
</evidence>
<dbReference type="AlphaFoldDB" id="A0AAW9R2E0"/>
<keyword evidence="10" id="KW-1185">Reference proteome</keyword>
<evidence type="ECO:0000259" key="8">
    <source>
        <dbReference type="PROSITE" id="PS51733"/>
    </source>
</evidence>
<dbReference type="EMBL" id="JBBDHC010000001">
    <property type="protein sequence ID" value="MEJ1248149.1"/>
    <property type="molecule type" value="Genomic_DNA"/>
</dbReference>
<dbReference type="InterPro" id="IPR008988">
    <property type="entry name" value="Transcriptional_repressor_C"/>
</dbReference>
<evidence type="ECO:0000256" key="7">
    <source>
        <dbReference type="SAM" id="MobiDB-lite"/>
    </source>
</evidence>
<dbReference type="PANTHER" id="PTHR12835:SF5">
    <property type="entry name" value="BIOTIN--PROTEIN LIGASE"/>
    <property type="match status" value="1"/>
</dbReference>
<comment type="caution">
    <text evidence="9">The sequence shown here is derived from an EMBL/GenBank/DDBJ whole genome shotgun (WGS) entry which is preliminary data.</text>
</comment>
<keyword evidence="4" id="KW-0092">Biotin</keyword>
<keyword evidence="3" id="KW-0067">ATP-binding</keyword>
<dbReference type="Gene3D" id="2.30.30.100">
    <property type="match status" value="1"/>
</dbReference>
<dbReference type="PANTHER" id="PTHR12835">
    <property type="entry name" value="BIOTIN PROTEIN LIGASE"/>
    <property type="match status" value="1"/>
</dbReference>
<proteinExistence type="predicted"/>
<feature type="region of interest" description="Disordered" evidence="7">
    <location>
        <begin position="51"/>
        <end position="70"/>
    </location>
</feature>
<evidence type="ECO:0000313" key="10">
    <source>
        <dbReference type="Proteomes" id="UP001364472"/>
    </source>
</evidence>
<dbReference type="NCBIfam" id="TIGR00121">
    <property type="entry name" value="birA_ligase"/>
    <property type="match status" value="1"/>
</dbReference>
<keyword evidence="2" id="KW-0547">Nucleotide-binding</keyword>
<protein>
    <recommendedName>
        <fullName evidence="5">biotin--[biotin carboxyl-carrier protein] ligase</fullName>
        <ecNumber evidence="5">6.3.4.15</ecNumber>
    </recommendedName>
</protein>
<evidence type="ECO:0000313" key="9">
    <source>
        <dbReference type="EMBL" id="MEJ1248149.1"/>
    </source>
</evidence>
<dbReference type="SUPFAM" id="SSF55681">
    <property type="entry name" value="Class II aaRS and biotin synthetases"/>
    <property type="match status" value="1"/>
</dbReference>
<dbReference type="Pfam" id="PF03099">
    <property type="entry name" value="BPL_LplA_LipB"/>
    <property type="match status" value="1"/>
</dbReference>
<gene>
    <name evidence="9" type="ORF">WB794_00435</name>
</gene>
<dbReference type="RefSeq" id="WP_337333865.1">
    <property type="nucleotide sequence ID" value="NZ_JBBDHC010000001.1"/>
</dbReference>